<feature type="domain" description="HTH hxlR-type" evidence="4">
    <location>
        <begin position="11"/>
        <end position="110"/>
    </location>
</feature>
<evidence type="ECO:0000256" key="3">
    <source>
        <dbReference type="ARBA" id="ARBA00023163"/>
    </source>
</evidence>
<gene>
    <name evidence="5" type="ORF">DFR52_102672</name>
</gene>
<dbReference type="EMBL" id="QGTR01000002">
    <property type="protein sequence ID" value="PWW02007.1"/>
    <property type="molecule type" value="Genomic_DNA"/>
</dbReference>
<dbReference type="InterPro" id="IPR036390">
    <property type="entry name" value="WH_DNA-bd_sf"/>
</dbReference>
<dbReference type="GO" id="GO:0003677">
    <property type="term" value="F:DNA binding"/>
    <property type="evidence" value="ECO:0007669"/>
    <property type="project" value="UniProtKB-KW"/>
</dbReference>
<keyword evidence="1" id="KW-0805">Transcription regulation</keyword>
<proteinExistence type="predicted"/>
<evidence type="ECO:0000313" key="6">
    <source>
        <dbReference type="Proteomes" id="UP000246352"/>
    </source>
</evidence>
<evidence type="ECO:0000259" key="4">
    <source>
        <dbReference type="PROSITE" id="PS51118"/>
    </source>
</evidence>
<dbReference type="SUPFAM" id="SSF46785">
    <property type="entry name" value="Winged helix' DNA-binding domain"/>
    <property type="match status" value="1"/>
</dbReference>
<organism evidence="5 6">
    <name type="scientific">Hoeflea marina</name>
    <dbReference type="NCBI Taxonomy" id="274592"/>
    <lineage>
        <taxon>Bacteria</taxon>
        <taxon>Pseudomonadati</taxon>
        <taxon>Pseudomonadota</taxon>
        <taxon>Alphaproteobacteria</taxon>
        <taxon>Hyphomicrobiales</taxon>
        <taxon>Rhizobiaceae</taxon>
        <taxon>Hoeflea</taxon>
    </lineage>
</organism>
<evidence type="ECO:0000256" key="1">
    <source>
        <dbReference type="ARBA" id="ARBA00023015"/>
    </source>
</evidence>
<name>A0A317PML9_9HYPH</name>
<dbReference type="InterPro" id="IPR036388">
    <property type="entry name" value="WH-like_DNA-bd_sf"/>
</dbReference>
<accession>A0A317PML9</accession>
<evidence type="ECO:0000256" key="2">
    <source>
        <dbReference type="ARBA" id="ARBA00023125"/>
    </source>
</evidence>
<sequence>MKPIQHTQSSCRPVVEILDRISDKWTVMVVNQLGGRTMRFSELKREIDGISQKMLTTTLRGLEYDGLVTRTVYAVVPPRVEYSLTDLGRELQVPLMELGKWAIDNRDRMLAARDRFTERESTVR</sequence>
<dbReference type="Pfam" id="PF01638">
    <property type="entry name" value="HxlR"/>
    <property type="match status" value="1"/>
</dbReference>
<dbReference type="InterPro" id="IPR002577">
    <property type="entry name" value="HTH_HxlR"/>
</dbReference>
<dbReference type="PROSITE" id="PS51118">
    <property type="entry name" value="HTH_HXLR"/>
    <property type="match status" value="1"/>
</dbReference>
<keyword evidence="3" id="KW-0804">Transcription</keyword>
<dbReference type="AlphaFoldDB" id="A0A317PML9"/>
<comment type="caution">
    <text evidence="5">The sequence shown here is derived from an EMBL/GenBank/DDBJ whole genome shotgun (WGS) entry which is preliminary data.</text>
</comment>
<dbReference type="Gene3D" id="1.10.10.10">
    <property type="entry name" value="Winged helix-like DNA-binding domain superfamily/Winged helix DNA-binding domain"/>
    <property type="match status" value="1"/>
</dbReference>
<dbReference type="RefSeq" id="WP_245415269.1">
    <property type="nucleotide sequence ID" value="NZ_QGTR01000002.1"/>
</dbReference>
<keyword evidence="6" id="KW-1185">Reference proteome</keyword>
<evidence type="ECO:0000313" key="5">
    <source>
        <dbReference type="EMBL" id="PWW02007.1"/>
    </source>
</evidence>
<keyword evidence="2" id="KW-0238">DNA-binding</keyword>
<dbReference type="PANTHER" id="PTHR33204:SF39">
    <property type="entry name" value="TRANSCRIPTIONAL REGULATORY PROTEIN"/>
    <property type="match status" value="1"/>
</dbReference>
<dbReference type="PANTHER" id="PTHR33204">
    <property type="entry name" value="TRANSCRIPTIONAL REGULATOR, MARR FAMILY"/>
    <property type="match status" value="1"/>
</dbReference>
<reference evidence="5 6" key="1">
    <citation type="submission" date="2018-05" db="EMBL/GenBank/DDBJ databases">
        <title>Genomic Encyclopedia of Type Strains, Phase IV (KMG-IV): sequencing the most valuable type-strain genomes for metagenomic binning, comparative biology and taxonomic classification.</title>
        <authorList>
            <person name="Goeker M."/>
        </authorList>
    </citation>
    <scope>NUCLEOTIDE SEQUENCE [LARGE SCALE GENOMIC DNA]</scope>
    <source>
        <strain evidence="5 6">DSM 16791</strain>
    </source>
</reference>
<dbReference type="Proteomes" id="UP000246352">
    <property type="component" value="Unassembled WGS sequence"/>
</dbReference>
<protein>
    <submittedName>
        <fullName evidence="5">HxlR family transcriptional regulator</fullName>
    </submittedName>
</protein>